<reference evidence="14" key="1">
    <citation type="submission" date="2009-07" db="EMBL/GenBank/DDBJ databases">
        <title>Complete genome sequence of Rothia mucilaginosa DJ.</title>
        <authorList>
            <person name="Yamane K."/>
            <person name="Nambu T."/>
            <person name="Mashimo C."/>
            <person name="Sugimori C."/>
            <person name="Yamanaka T."/>
            <person name="Leung K."/>
            <person name="Fukushima H."/>
        </authorList>
    </citation>
    <scope>NUCLEOTIDE SEQUENCE [LARGE SCALE GENOMIC DNA]</scope>
    <source>
        <strain evidence="14">DY-18</strain>
    </source>
</reference>
<name>D2NTZ8_ROTMD</name>
<proteinExistence type="inferred from homology"/>
<dbReference type="GO" id="GO:0045259">
    <property type="term" value="C:proton-transporting ATP synthase complex"/>
    <property type="evidence" value="ECO:0007669"/>
    <property type="project" value="UniProtKB-KW"/>
</dbReference>
<dbReference type="HAMAP" id="MF_01393">
    <property type="entry name" value="ATP_synth_a_bact"/>
    <property type="match status" value="1"/>
</dbReference>
<dbReference type="Gene3D" id="1.20.120.220">
    <property type="entry name" value="ATP synthase, F0 complex, subunit A"/>
    <property type="match status" value="1"/>
</dbReference>
<evidence type="ECO:0000256" key="10">
    <source>
        <dbReference type="ARBA" id="ARBA00023310"/>
    </source>
</evidence>
<dbReference type="HOGENOM" id="CLU_041018_0_1_11"/>
<dbReference type="Proteomes" id="UP000001883">
    <property type="component" value="Chromosome"/>
</dbReference>
<comment type="function">
    <text evidence="11 12">Key component of the proton channel; it plays a direct role in the translocation of protons across the membrane.</text>
</comment>
<evidence type="ECO:0000256" key="6">
    <source>
        <dbReference type="ARBA" id="ARBA00022781"/>
    </source>
</evidence>
<dbReference type="Pfam" id="PF00119">
    <property type="entry name" value="ATP-synt_A"/>
    <property type="match status" value="1"/>
</dbReference>
<keyword evidence="3 11" id="KW-0813">Transport</keyword>
<dbReference type="InterPro" id="IPR035908">
    <property type="entry name" value="F0_ATP_A_sf"/>
</dbReference>
<feature type="transmembrane region" description="Helical" evidence="11">
    <location>
        <begin position="263"/>
        <end position="280"/>
    </location>
</feature>
<keyword evidence="4 11" id="KW-0138">CF(0)</keyword>
<feature type="transmembrane region" description="Helical" evidence="11">
    <location>
        <begin position="238"/>
        <end position="256"/>
    </location>
</feature>
<comment type="similarity">
    <text evidence="2 11 12">Belongs to the ATPase A chain family.</text>
</comment>
<comment type="subunit">
    <text evidence="11">F-type ATPases have 2 components, CF(1) - the catalytic core - and CF(0) - the membrane proton channel. CF(1) has five subunits: alpha(3), beta(3), gamma(1), delta(1), epsilon(1). CF(0) has three main subunits: a(1), b(2) and c(9-12). The alpha and beta chains form an alternating ring which encloses part of the gamma chain. CF(1) is attached to CF(0) by a central stalk formed by the gamma and epsilon chains, while a peripheral stalk is formed by the delta and b chains.</text>
</comment>
<evidence type="ECO:0000256" key="5">
    <source>
        <dbReference type="ARBA" id="ARBA00022692"/>
    </source>
</evidence>
<evidence type="ECO:0000256" key="12">
    <source>
        <dbReference type="RuleBase" id="RU000483"/>
    </source>
</evidence>
<evidence type="ECO:0000256" key="11">
    <source>
        <dbReference type="HAMAP-Rule" id="MF_01393"/>
    </source>
</evidence>
<evidence type="ECO:0000313" key="14">
    <source>
        <dbReference type="Proteomes" id="UP000001883"/>
    </source>
</evidence>
<keyword evidence="11" id="KW-1003">Cell membrane</keyword>
<feature type="transmembrane region" description="Helical" evidence="11">
    <location>
        <begin position="146"/>
        <end position="164"/>
    </location>
</feature>
<accession>D2NTZ8</accession>
<reference evidence="13 14" key="2">
    <citation type="journal article" date="2010" name="J Osaka Dent Univ">
        <title>Isolation and identification of Rothia mucilaginosa from persistent apical periodontitis lesions.</title>
        <authorList>
            <person name="Yamane K."/>
            <person name="Yoshida M."/>
            <person name="Fujihira T."/>
            <person name="Baba T."/>
            <person name="Tsuji N."/>
            <person name="Hayashi H."/>
            <person name="Sugimori C."/>
            <person name="Yamanaka T."/>
            <person name="Mashimo C."/>
            <person name="Nambu T."/>
            <person name="Kawai H."/>
            <person name="Fukushima H."/>
        </authorList>
    </citation>
    <scope>NUCLEOTIDE SEQUENCE [LARGE SCALE GENOMIC DNA]</scope>
    <source>
        <strain evidence="13 14">DY-18</strain>
    </source>
</reference>
<dbReference type="InterPro" id="IPR000568">
    <property type="entry name" value="ATP_synth_F0_asu"/>
</dbReference>
<feature type="transmembrane region" description="Helical" evidence="11">
    <location>
        <begin position="208"/>
        <end position="232"/>
    </location>
</feature>
<organism evidence="13 14">
    <name type="scientific">Rothia mucilaginosa (strain DY-18)</name>
    <name type="common">Stomatococcus mucilaginosus</name>
    <dbReference type="NCBI Taxonomy" id="680646"/>
    <lineage>
        <taxon>Bacteria</taxon>
        <taxon>Bacillati</taxon>
        <taxon>Actinomycetota</taxon>
        <taxon>Actinomycetes</taxon>
        <taxon>Micrococcales</taxon>
        <taxon>Micrococcaceae</taxon>
        <taxon>Rothia</taxon>
    </lineage>
</organism>
<evidence type="ECO:0000256" key="3">
    <source>
        <dbReference type="ARBA" id="ARBA00022448"/>
    </source>
</evidence>
<evidence type="ECO:0000256" key="2">
    <source>
        <dbReference type="ARBA" id="ARBA00006810"/>
    </source>
</evidence>
<keyword evidence="14" id="KW-1185">Reference proteome</keyword>
<dbReference type="SUPFAM" id="SSF81336">
    <property type="entry name" value="F1F0 ATP synthase subunit A"/>
    <property type="match status" value="1"/>
</dbReference>
<feature type="transmembrane region" description="Helical" evidence="11">
    <location>
        <begin position="184"/>
        <end position="201"/>
    </location>
</feature>
<dbReference type="NCBIfam" id="TIGR01131">
    <property type="entry name" value="ATP_synt_6_or_A"/>
    <property type="match status" value="1"/>
</dbReference>
<gene>
    <name evidence="11" type="primary">atpB</name>
    <name evidence="13" type="ordered locus">RMDY18_12920</name>
</gene>
<keyword evidence="9 11" id="KW-0472">Membrane</keyword>
<dbReference type="KEGG" id="rmu:RMDY18_12920"/>
<protein>
    <recommendedName>
        <fullName evidence="11 12">ATP synthase subunit a</fullName>
    </recommendedName>
    <alternativeName>
        <fullName evidence="11">ATP synthase F0 sector subunit a</fullName>
    </alternativeName>
    <alternativeName>
        <fullName evidence="11">F-ATPase subunit 6</fullName>
    </alternativeName>
</protein>
<dbReference type="STRING" id="680646.RMDY18_12920"/>
<keyword evidence="8 11" id="KW-0406">Ion transport</keyword>
<evidence type="ECO:0000256" key="1">
    <source>
        <dbReference type="ARBA" id="ARBA00004141"/>
    </source>
</evidence>
<evidence type="ECO:0000256" key="7">
    <source>
        <dbReference type="ARBA" id="ARBA00022989"/>
    </source>
</evidence>
<sequence>MSVVYRQTWALEATSSKKGLALIENGLILAEAYVPPTPEDMHLPPFFTIGDFAFGKQNVLILLSVVIIAVFFLTAARKRAMVPGKTQFIAESGYMFARNSLGKETLGVQHYKPFVPILFASFFFVLVNNLYGSIPFVQLPTFSHPGSAYALAGVAYLTWVGVGIKRKGLGGFFKDITMPSGLPVWIYPILIPIEFFSNLLIRPATHALRLFATMFGGHLALMVASSMVTYMVETLGGIGYLAAIAPGALGMFLYFLEFMIQCIQAYVFALLLAVYLQGSVSEGH</sequence>
<dbReference type="CDD" id="cd00310">
    <property type="entry name" value="ATP-synt_Fo_a_6"/>
    <property type="match status" value="1"/>
</dbReference>
<evidence type="ECO:0000313" key="13">
    <source>
        <dbReference type="EMBL" id="BAI65124.1"/>
    </source>
</evidence>
<feature type="transmembrane region" description="Helical" evidence="11">
    <location>
        <begin position="59"/>
        <end position="76"/>
    </location>
</feature>
<evidence type="ECO:0000256" key="4">
    <source>
        <dbReference type="ARBA" id="ARBA00022547"/>
    </source>
</evidence>
<dbReference type="eggNOG" id="COG0356">
    <property type="taxonomic scope" value="Bacteria"/>
</dbReference>
<keyword evidence="10 11" id="KW-0066">ATP synthesis</keyword>
<evidence type="ECO:0000256" key="9">
    <source>
        <dbReference type="ARBA" id="ARBA00023136"/>
    </source>
</evidence>
<dbReference type="PRINTS" id="PR00123">
    <property type="entry name" value="ATPASEA"/>
</dbReference>
<comment type="subcellular location">
    <subcellularLocation>
        <location evidence="11 12">Cell membrane</location>
        <topology evidence="11 12">Multi-pass membrane protein</topology>
    </subcellularLocation>
    <subcellularLocation>
        <location evidence="1">Membrane</location>
        <topology evidence="1">Multi-pass membrane protein</topology>
    </subcellularLocation>
</comment>
<feature type="transmembrane region" description="Helical" evidence="11">
    <location>
        <begin position="114"/>
        <end position="134"/>
    </location>
</feature>
<evidence type="ECO:0000256" key="8">
    <source>
        <dbReference type="ARBA" id="ARBA00023065"/>
    </source>
</evidence>
<dbReference type="AlphaFoldDB" id="D2NTZ8"/>
<dbReference type="GO" id="GO:0005886">
    <property type="term" value="C:plasma membrane"/>
    <property type="evidence" value="ECO:0007669"/>
    <property type="project" value="UniProtKB-SubCell"/>
</dbReference>
<reference evidence="13 14" key="3">
    <citation type="journal article" date="2010" name="Sequencing">
        <title>Complete Genome Sequence of Rothia mucilaginosa DY-18: A Clinical Isolate with Dense Meshwork-Like Structures from a Persistent Apical Periodontitis Lesion.</title>
        <authorList>
            <person name="Yamane K."/>
            <person name="Nambu T."/>
            <person name="Yamanaka T."/>
            <person name="Mashimo C."/>
            <person name="Sugimori C."/>
            <person name="Leung K.-P."/>
            <person name="Fukushima H."/>
        </authorList>
    </citation>
    <scope>NUCLEOTIDE SEQUENCE [LARGE SCALE GENOMIC DNA]</scope>
    <source>
        <strain evidence="13 14">DY-18</strain>
    </source>
</reference>
<keyword evidence="6 11" id="KW-0375">Hydrogen ion transport</keyword>
<dbReference type="InterPro" id="IPR045083">
    <property type="entry name" value="ATP_synth_F0_asu_bact/mt"/>
</dbReference>
<keyword evidence="7 11" id="KW-1133">Transmembrane helix</keyword>
<keyword evidence="5 11" id="KW-0812">Transmembrane</keyword>
<dbReference type="PANTHER" id="PTHR11410:SF0">
    <property type="entry name" value="ATP SYNTHASE SUBUNIT A"/>
    <property type="match status" value="1"/>
</dbReference>
<dbReference type="EMBL" id="AP011540">
    <property type="protein sequence ID" value="BAI65124.1"/>
    <property type="molecule type" value="Genomic_DNA"/>
</dbReference>
<dbReference type="GO" id="GO:0046933">
    <property type="term" value="F:proton-transporting ATP synthase activity, rotational mechanism"/>
    <property type="evidence" value="ECO:0007669"/>
    <property type="project" value="UniProtKB-UniRule"/>
</dbReference>
<dbReference type="PANTHER" id="PTHR11410">
    <property type="entry name" value="ATP SYNTHASE SUBUNIT A"/>
    <property type="match status" value="1"/>
</dbReference>